<dbReference type="PRINTS" id="PR00081">
    <property type="entry name" value="GDHRDH"/>
</dbReference>
<dbReference type="InterPro" id="IPR002347">
    <property type="entry name" value="SDR_fam"/>
</dbReference>
<reference evidence="3 4" key="1">
    <citation type="submission" date="2021-03" db="EMBL/GenBank/DDBJ databases">
        <title>Fibrella sp. HMF5036 genome sequencing and assembly.</title>
        <authorList>
            <person name="Kang H."/>
            <person name="Kim H."/>
            <person name="Bae S."/>
            <person name="Joh K."/>
        </authorList>
    </citation>
    <scope>NUCLEOTIDE SEQUENCE [LARGE SCALE GENOMIC DNA]</scope>
    <source>
        <strain evidence="3 4">HMF5036</strain>
    </source>
</reference>
<name>A0A939JWJ2_9BACT</name>
<accession>A0A939JWJ2</accession>
<dbReference type="PANTHER" id="PTHR24321">
    <property type="entry name" value="DEHYDROGENASES, SHORT CHAIN"/>
    <property type="match status" value="1"/>
</dbReference>
<protein>
    <submittedName>
        <fullName evidence="3">SDR family oxidoreductase</fullName>
    </submittedName>
</protein>
<comment type="caution">
    <text evidence="3">The sequence shown here is derived from an EMBL/GenBank/DDBJ whole genome shotgun (WGS) entry which is preliminary data.</text>
</comment>
<keyword evidence="4" id="KW-1185">Reference proteome</keyword>
<dbReference type="AlphaFoldDB" id="A0A939JWJ2"/>
<dbReference type="EMBL" id="JAFMYU010000009">
    <property type="protein sequence ID" value="MBO0931972.1"/>
    <property type="molecule type" value="Genomic_DNA"/>
</dbReference>
<dbReference type="Proteomes" id="UP000664795">
    <property type="component" value="Unassembled WGS sequence"/>
</dbReference>
<dbReference type="CDD" id="cd05233">
    <property type="entry name" value="SDR_c"/>
    <property type="match status" value="1"/>
</dbReference>
<dbReference type="Gene3D" id="3.40.50.720">
    <property type="entry name" value="NAD(P)-binding Rossmann-like Domain"/>
    <property type="match status" value="1"/>
</dbReference>
<proteinExistence type="inferred from homology"/>
<organism evidence="3 4">
    <name type="scientific">Fibrella aquatilis</name>
    <dbReference type="NCBI Taxonomy" id="2817059"/>
    <lineage>
        <taxon>Bacteria</taxon>
        <taxon>Pseudomonadati</taxon>
        <taxon>Bacteroidota</taxon>
        <taxon>Cytophagia</taxon>
        <taxon>Cytophagales</taxon>
        <taxon>Spirosomataceae</taxon>
        <taxon>Fibrella</taxon>
    </lineage>
</organism>
<dbReference type="InterPro" id="IPR036291">
    <property type="entry name" value="NAD(P)-bd_dom_sf"/>
</dbReference>
<dbReference type="Pfam" id="PF13561">
    <property type="entry name" value="adh_short_C2"/>
    <property type="match status" value="1"/>
</dbReference>
<dbReference type="PRINTS" id="PR00080">
    <property type="entry name" value="SDRFAMILY"/>
</dbReference>
<gene>
    <name evidence="3" type="ORF">J2I48_13260</name>
</gene>
<dbReference type="RefSeq" id="WP_207335940.1">
    <property type="nucleotide sequence ID" value="NZ_JAFMYU010000009.1"/>
</dbReference>
<evidence type="ECO:0000256" key="1">
    <source>
        <dbReference type="ARBA" id="ARBA00006484"/>
    </source>
</evidence>
<sequence>MLISGTAGGQGRAAAKLFAQEGATVVGCDIKAAENDETARMIAEAGGTMNALTLDVTDLVQARQWIDYAVSRYGGIDVLYNNAALERFAPFAEMSADDWHYAQRHEQDVVFFPTQAAWSHLIARGGGSVINTGSVSGMRGSERIGSIGHAAGKGAVIAMTKQLALEGAPHNIRVNAISPGPIDTPVTAAGLAADPNFRLTYEGWPLLHRTGKPDDVAYCALWLASDESGFITGINVPVDGGWSAKGGLTAKSGDLVGLQATTAS</sequence>
<dbReference type="PANTHER" id="PTHR24321:SF8">
    <property type="entry name" value="ESTRADIOL 17-BETA-DEHYDROGENASE 8-RELATED"/>
    <property type="match status" value="1"/>
</dbReference>
<evidence type="ECO:0000256" key="2">
    <source>
        <dbReference type="ARBA" id="ARBA00023002"/>
    </source>
</evidence>
<comment type="similarity">
    <text evidence="1">Belongs to the short-chain dehydrogenases/reductases (SDR) family.</text>
</comment>
<dbReference type="GO" id="GO:0016491">
    <property type="term" value="F:oxidoreductase activity"/>
    <property type="evidence" value="ECO:0007669"/>
    <property type="project" value="UniProtKB-KW"/>
</dbReference>
<evidence type="ECO:0000313" key="4">
    <source>
        <dbReference type="Proteomes" id="UP000664795"/>
    </source>
</evidence>
<evidence type="ECO:0000313" key="3">
    <source>
        <dbReference type="EMBL" id="MBO0931972.1"/>
    </source>
</evidence>
<dbReference type="FunFam" id="3.40.50.720:FF:000084">
    <property type="entry name" value="Short-chain dehydrogenase reductase"/>
    <property type="match status" value="1"/>
</dbReference>
<keyword evidence="2" id="KW-0560">Oxidoreductase</keyword>
<dbReference type="SUPFAM" id="SSF51735">
    <property type="entry name" value="NAD(P)-binding Rossmann-fold domains"/>
    <property type="match status" value="1"/>
</dbReference>